<protein>
    <submittedName>
        <fullName evidence="3">Fructosamine kinase family protein</fullName>
    </submittedName>
</protein>
<keyword evidence="2" id="KW-0808">Transferase</keyword>
<keyword evidence="4" id="KW-1185">Reference proteome</keyword>
<evidence type="ECO:0000256" key="2">
    <source>
        <dbReference type="PIRNR" id="PIRNR006221"/>
    </source>
</evidence>
<proteinExistence type="inferred from homology"/>
<dbReference type="GO" id="GO:0016301">
    <property type="term" value="F:kinase activity"/>
    <property type="evidence" value="ECO:0007669"/>
    <property type="project" value="UniProtKB-UniRule"/>
</dbReference>
<dbReference type="InterPro" id="IPR016477">
    <property type="entry name" value="Fructo-/Ketosamine-3-kinase"/>
</dbReference>
<reference evidence="3 4" key="1">
    <citation type="submission" date="2021-05" db="EMBL/GenBank/DDBJ databases">
        <title>Comparative genomic studies on the polysaccharide-degrading batcterial strains of the Flammeovirga genus.</title>
        <authorList>
            <person name="Zewei F."/>
            <person name="Zheng Z."/>
            <person name="Yu L."/>
            <person name="Ruyue G."/>
            <person name="Yanhong M."/>
            <person name="Yuanyuan C."/>
            <person name="Jingyan G."/>
            <person name="Wenjun H."/>
        </authorList>
    </citation>
    <scope>NUCLEOTIDE SEQUENCE [LARGE SCALE GENOMIC DNA]</scope>
    <source>
        <strain evidence="3 4">NBRC:100898</strain>
    </source>
</reference>
<dbReference type="Proteomes" id="UP000678679">
    <property type="component" value="Chromosome 1"/>
</dbReference>
<organism evidence="3 4">
    <name type="scientific">Flammeovirga yaeyamensis</name>
    <dbReference type="NCBI Taxonomy" id="367791"/>
    <lineage>
        <taxon>Bacteria</taxon>
        <taxon>Pseudomonadati</taxon>
        <taxon>Bacteroidota</taxon>
        <taxon>Cytophagia</taxon>
        <taxon>Cytophagales</taxon>
        <taxon>Flammeovirgaceae</taxon>
        <taxon>Flammeovirga</taxon>
    </lineage>
</organism>
<dbReference type="PANTHER" id="PTHR12149">
    <property type="entry name" value="FRUCTOSAMINE 3 KINASE-RELATED PROTEIN"/>
    <property type="match status" value="1"/>
</dbReference>
<dbReference type="Gene3D" id="3.30.200.20">
    <property type="entry name" value="Phosphorylase Kinase, domain 1"/>
    <property type="match status" value="1"/>
</dbReference>
<dbReference type="InterPro" id="IPR011009">
    <property type="entry name" value="Kinase-like_dom_sf"/>
</dbReference>
<dbReference type="AlphaFoldDB" id="A0AAX1N5D6"/>
<dbReference type="KEGG" id="fya:KMW28_04210"/>
<dbReference type="RefSeq" id="WP_169664283.1">
    <property type="nucleotide sequence ID" value="NZ_CP076132.1"/>
</dbReference>
<dbReference type="PIRSF" id="PIRSF006221">
    <property type="entry name" value="Ketosamine-3-kinase"/>
    <property type="match status" value="1"/>
</dbReference>
<sequence>MSEAFYQEILKKHLGNDIQLLETNNITGGCINESIKLSTNKGNFFIKHNAKLKTHFFDVERKGLNLIRDNSDFTVPKVIGIGEFEHGVYLIMEHINSSRSSHDYWEKMGNYLAEMHKVTQPEFGLNYHNYIGRLPQLNNKEEKWIDFFVNQRIVPQYEMSVQNGFLKQHHLDKIYLIKEKLENYFPKESPALLHGDLWSGNTMVGALGEPCLIDPAVYYGHREAELAFTTLFGGFDDAFFNAYNETYPWEEGIKERIPFYNLYPLLVHLNLFGESYLSEIEEVLNRLEGI</sequence>
<dbReference type="EMBL" id="CP076132">
    <property type="protein sequence ID" value="QWG02788.1"/>
    <property type="molecule type" value="Genomic_DNA"/>
</dbReference>
<dbReference type="Pfam" id="PF03881">
    <property type="entry name" value="Fructosamin_kin"/>
    <property type="match status" value="1"/>
</dbReference>
<gene>
    <name evidence="3" type="ORF">KMW28_04210</name>
</gene>
<evidence type="ECO:0000256" key="1">
    <source>
        <dbReference type="ARBA" id="ARBA00009460"/>
    </source>
</evidence>
<comment type="similarity">
    <text evidence="1 2">Belongs to the fructosamine kinase family.</text>
</comment>
<keyword evidence="2 3" id="KW-0418">Kinase</keyword>
<dbReference type="Gene3D" id="3.90.1200.10">
    <property type="match status" value="1"/>
</dbReference>
<dbReference type="PANTHER" id="PTHR12149:SF8">
    <property type="entry name" value="PROTEIN-RIBULOSAMINE 3-KINASE"/>
    <property type="match status" value="1"/>
</dbReference>
<accession>A0AAX1N5D6</accession>
<evidence type="ECO:0000313" key="3">
    <source>
        <dbReference type="EMBL" id="QWG02788.1"/>
    </source>
</evidence>
<dbReference type="SUPFAM" id="SSF56112">
    <property type="entry name" value="Protein kinase-like (PK-like)"/>
    <property type="match status" value="1"/>
</dbReference>
<evidence type="ECO:0000313" key="4">
    <source>
        <dbReference type="Proteomes" id="UP000678679"/>
    </source>
</evidence>
<name>A0AAX1N5D6_9BACT</name>